<dbReference type="EMBL" id="MT144008">
    <property type="protein sequence ID" value="QJA46352.1"/>
    <property type="molecule type" value="Genomic_DNA"/>
</dbReference>
<name>A0A6H1ZFV6_9ZZZZ</name>
<proteinExistence type="predicted"/>
<evidence type="ECO:0000313" key="2">
    <source>
        <dbReference type="EMBL" id="QJA86481.1"/>
    </source>
</evidence>
<protein>
    <submittedName>
        <fullName evidence="1">Uncharacterized protein</fullName>
    </submittedName>
</protein>
<dbReference type="EMBL" id="MT142637">
    <property type="protein sequence ID" value="QJA86481.1"/>
    <property type="molecule type" value="Genomic_DNA"/>
</dbReference>
<evidence type="ECO:0000313" key="1">
    <source>
        <dbReference type="EMBL" id="QJA46352.1"/>
    </source>
</evidence>
<gene>
    <name evidence="2" type="ORF">MM415B02076_0012</name>
    <name evidence="1" type="ORF">TM448A00389_0015</name>
    <name evidence="3" type="ORF">TM448B00492_0012</name>
</gene>
<accession>A0A6H1ZFV6</accession>
<evidence type="ECO:0000313" key="3">
    <source>
        <dbReference type="EMBL" id="QJH95653.1"/>
    </source>
</evidence>
<organism evidence="1">
    <name type="scientific">viral metagenome</name>
    <dbReference type="NCBI Taxonomy" id="1070528"/>
    <lineage>
        <taxon>unclassified sequences</taxon>
        <taxon>metagenomes</taxon>
        <taxon>organismal metagenomes</taxon>
    </lineage>
</organism>
<dbReference type="AlphaFoldDB" id="A0A6H1ZFV6"/>
<dbReference type="EMBL" id="MT144625">
    <property type="protein sequence ID" value="QJH95653.1"/>
    <property type="molecule type" value="Genomic_DNA"/>
</dbReference>
<reference evidence="1" key="1">
    <citation type="submission" date="2020-03" db="EMBL/GenBank/DDBJ databases">
        <title>The deep terrestrial virosphere.</title>
        <authorList>
            <person name="Holmfeldt K."/>
            <person name="Nilsson E."/>
            <person name="Simone D."/>
            <person name="Lopez-Fernandez M."/>
            <person name="Wu X."/>
            <person name="de Brujin I."/>
            <person name="Lundin D."/>
            <person name="Andersson A."/>
            <person name="Bertilsson S."/>
            <person name="Dopson M."/>
        </authorList>
    </citation>
    <scope>NUCLEOTIDE SEQUENCE</scope>
    <source>
        <strain evidence="2">MM415B02076</strain>
        <strain evidence="1">TM448A00389</strain>
        <strain evidence="3">TM448B00492</strain>
    </source>
</reference>
<sequence>MDRKFEGGGTEQFTFTSSVQANSTPVFFIKNWAETLVYSGPAATSGDGYYYKFAPIPSSRGEYTDNWYYSINANSFIKSGRFEVVQTLAIETPGLYCGANDVINLYDPLRTAKLTNNEIDTFIRDIMAQVNLKLAPVFTVSSLSGNPVIHVITKNLTLTDILERKGKEVPQWVTDRRTKYEGILDALALGSMYLVTSGGDLLIQTLASGISQVEHSMEDYTPTFNMLDLEYQRIDPDRIDDEEDAL</sequence>